<dbReference type="PRINTS" id="PR00380">
    <property type="entry name" value="KINESINHEAVY"/>
</dbReference>
<evidence type="ECO:0000256" key="3">
    <source>
        <dbReference type="ARBA" id="ARBA00022741"/>
    </source>
</evidence>
<keyword evidence="4 6" id="KW-0067">ATP-binding</keyword>
<dbReference type="AlphaFoldDB" id="A0AAN7TMJ2"/>
<feature type="coiled-coil region" evidence="7">
    <location>
        <begin position="293"/>
        <end position="358"/>
    </location>
</feature>
<evidence type="ECO:0000256" key="7">
    <source>
        <dbReference type="SAM" id="Coils"/>
    </source>
</evidence>
<dbReference type="SUPFAM" id="SSF52540">
    <property type="entry name" value="P-loop containing nucleoside triphosphate hydrolases"/>
    <property type="match status" value="1"/>
</dbReference>
<keyword evidence="3 6" id="KW-0547">Nucleotide-binding</keyword>
<protein>
    <recommendedName>
        <fullName evidence="9">Kinesin motor domain-containing protein</fullName>
    </recommendedName>
</protein>
<dbReference type="GO" id="GO:0003777">
    <property type="term" value="F:microtubule motor activity"/>
    <property type="evidence" value="ECO:0007669"/>
    <property type="project" value="InterPro"/>
</dbReference>
<feature type="binding site" evidence="6">
    <location>
        <begin position="526"/>
        <end position="533"/>
    </location>
    <ligand>
        <name>ATP</name>
        <dbReference type="ChEBI" id="CHEBI:30616"/>
    </ligand>
</feature>
<gene>
    <name evidence="10" type="ORF">RB653_007881</name>
</gene>
<feature type="compositionally biased region" description="Low complexity" evidence="8">
    <location>
        <begin position="7"/>
        <end position="18"/>
    </location>
</feature>
<dbReference type="Gene3D" id="3.40.850.10">
    <property type="entry name" value="Kinesin motor domain"/>
    <property type="match status" value="1"/>
</dbReference>
<dbReference type="PANTHER" id="PTHR47972">
    <property type="entry name" value="KINESIN-LIKE PROTEIN KLP-3"/>
    <property type="match status" value="1"/>
</dbReference>
<comment type="similarity">
    <text evidence="6">Belongs to the TRAFAC class myosin-kinesin ATPase superfamily. Kinesin family.</text>
</comment>
<dbReference type="GO" id="GO:0008017">
    <property type="term" value="F:microtubule binding"/>
    <property type="evidence" value="ECO:0007669"/>
    <property type="project" value="InterPro"/>
</dbReference>
<dbReference type="Pfam" id="PF00225">
    <property type="entry name" value="Kinesin"/>
    <property type="match status" value="1"/>
</dbReference>
<evidence type="ECO:0000256" key="8">
    <source>
        <dbReference type="SAM" id="MobiDB-lite"/>
    </source>
</evidence>
<evidence type="ECO:0000256" key="6">
    <source>
        <dbReference type="PROSITE-ProRule" id="PRU00283"/>
    </source>
</evidence>
<dbReference type="InterPro" id="IPR001752">
    <property type="entry name" value="Kinesin_motor_dom"/>
</dbReference>
<keyword evidence="11" id="KW-1185">Reference proteome</keyword>
<evidence type="ECO:0000256" key="5">
    <source>
        <dbReference type="ARBA" id="ARBA00023175"/>
    </source>
</evidence>
<proteinExistence type="inferred from homology"/>
<organism evidence="10 11">
    <name type="scientific">Dictyostelium firmibasis</name>
    <dbReference type="NCBI Taxonomy" id="79012"/>
    <lineage>
        <taxon>Eukaryota</taxon>
        <taxon>Amoebozoa</taxon>
        <taxon>Evosea</taxon>
        <taxon>Eumycetozoa</taxon>
        <taxon>Dictyostelia</taxon>
        <taxon>Dictyosteliales</taxon>
        <taxon>Dictyosteliaceae</taxon>
        <taxon>Dictyostelium</taxon>
    </lineage>
</organism>
<dbReference type="GO" id="GO:0005524">
    <property type="term" value="F:ATP binding"/>
    <property type="evidence" value="ECO:0007669"/>
    <property type="project" value="UniProtKB-UniRule"/>
</dbReference>
<dbReference type="PANTHER" id="PTHR47972:SF45">
    <property type="entry name" value="PROTEIN CLARET SEGREGATIONAL"/>
    <property type="match status" value="1"/>
</dbReference>
<keyword evidence="5 6" id="KW-0505">Motor protein</keyword>
<dbReference type="Proteomes" id="UP001344447">
    <property type="component" value="Unassembled WGS sequence"/>
</dbReference>
<accession>A0AAN7TMJ2</accession>
<feature type="region of interest" description="Disordered" evidence="8">
    <location>
        <begin position="1"/>
        <end position="55"/>
    </location>
</feature>
<evidence type="ECO:0000256" key="1">
    <source>
        <dbReference type="ARBA" id="ARBA00022448"/>
    </source>
</evidence>
<evidence type="ECO:0000256" key="2">
    <source>
        <dbReference type="ARBA" id="ARBA00022701"/>
    </source>
</evidence>
<reference evidence="10 11" key="1">
    <citation type="submission" date="2023-11" db="EMBL/GenBank/DDBJ databases">
        <title>Dfirmibasis_genome.</title>
        <authorList>
            <person name="Edelbroek B."/>
            <person name="Kjellin J."/>
            <person name="Jerlstrom-Hultqvist J."/>
            <person name="Soderbom F."/>
        </authorList>
    </citation>
    <scope>NUCLEOTIDE SEQUENCE [LARGE SCALE GENOMIC DNA]</scope>
    <source>
        <strain evidence="10 11">TNS-C-14</strain>
    </source>
</reference>
<dbReference type="GO" id="GO:0007018">
    <property type="term" value="P:microtubule-based movement"/>
    <property type="evidence" value="ECO:0007669"/>
    <property type="project" value="InterPro"/>
</dbReference>
<keyword evidence="1" id="KW-0813">Transport</keyword>
<dbReference type="InterPro" id="IPR027640">
    <property type="entry name" value="Kinesin-like_fam"/>
</dbReference>
<dbReference type="InterPro" id="IPR027417">
    <property type="entry name" value="P-loop_NTPase"/>
</dbReference>
<evidence type="ECO:0000313" key="10">
    <source>
        <dbReference type="EMBL" id="KAK5576737.1"/>
    </source>
</evidence>
<dbReference type="FunFam" id="3.40.850.10:FF:000113">
    <property type="entry name" value="Kinesin-like protein"/>
    <property type="match status" value="1"/>
</dbReference>
<dbReference type="CDD" id="cd01366">
    <property type="entry name" value="KISc_C_terminal"/>
    <property type="match status" value="1"/>
</dbReference>
<name>A0AAN7TMJ2_9MYCE</name>
<dbReference type="SMART" id="SM00129">
    <property type="entry name" value="KISc"/>
    <property type="match status" value="1"/>
</dbReference>
<feature type="domain" description="Kinesin motor" evidence="9">
    <location>
        <begin position="435"/>
        <end position="774"/>
    </location>
</feature>
<dbReference type="InterPro" id="IPR036961">
    <property type="entry name" value="Kinesin_motor_dom_sf"/>
</dbReference>
<comment type="caution">
    <text evidence="10">The sequence shown here is derived from an EMBL/GenBank/DDBJ whole genome shotgun (WGS) entry which is preliminary data.</text>
</comment>
<dbReference type="EMBL" id="JAVFKY010000005">
    <property type="protein sequence ID" value="KAK5576737.1"/>
    <property type="molecule type" value="Genomic_DNA"/>
</dbReference>
<feature type="compositionally biased region" description="Polar residues" evidence="8">
    <location>
        <begin position="19"/>
        <end position="55"/>
    </location>
</feature>
<keyword evidence="2" id="KW-0493">Microtubule</keyword>
<dbReference type="PROSITE" id="PS50067">
    <property type="entry name" value="KINESIN_MOTOR_2"/>
    <property type="match status" value="1"/>
</dbReference>
<evidence type="ECO:0000313" key="11">
    <source>
        <dbReference type="Proteomes" id="UP001344447"/>
    </source>
</evidence>
<sequence>MEKRQLHSSQLQQSQQPLNIITNTINSRPSLLRKPTTTSTTSNDRISYPPSSDSKFIQQQPLLTNADIKLEDIENSSGNSGNNILKNSINNVSMQISQLNSSHHSRALLMQKRNNPTTNIRPTVKKKLDDTHKPLASNFKKPVAPISKLNNTSMNNNNNKINNFNNTNNTNNINSKNDISPTQNTTKTFSPNSSLLNSSIKFEKSNFFSTMYSSPTTTTTSSTIINENNNNISMSSNNSSFDLQQQHALHERMNKIDQFTQTVRGNLQTQFDNISEQLKPPRLSLSIQDIKTRLDYEEKNKEVEKVKLELKNVLQSFKEKEKELMEAHYKVSQLSLIKDNMERDLQQSNQTILDLQHEIRSSSLKAIEVDEKFHNMTSVTKDLDDEIIRLNQLVNQRDVEIESLKKDNRDLLEKSRADEKLRRKLHNTIQELKGNIRVFCRIRPDFSSPDGLNGNVFNLPPGTDNLVEVKSPTIGSFNGEASIKKTAFTFDRVFGPASTQEMVFEDISQLVQSSLDGYNTCIFTYGQTGSGKTHSILGDLKVPSQRGMIPRTVEKIFSSIQELSEKGWTYQIECFFLEIYNETINDLLNTTSKNNNNDLKYEIKHNLENNVTTVTNMTVVPVTNPKQVYELLALANKTRSVAKTLCNERSSRSHTVFQLKLTGFNQQSSERTQGLLNLIDLAGSERVSRSGVEGKQLKETQAINKSLSSLGDVISALANKEQHIPYRNSKLTFLLQNSIGGNSKTLMFVNISPELKDLQESTSSLRFAAKVNSCELGVARKQKII</sequence>
<evidence type="ECO:0000259" key="9">
    <source>
        <dbReference type="PROSITE" id="PS50067"/>
    </source>
</evidence>
<evidence type="ECO:0000256" key="4">
    <source>
        <dbReference type="ARBA" id="ARBA00022840"/>
    </source>
</evidence>
<keyword evidence="7" id="KW-0175">Coiled coil</keyword>
<dbReference type="GO" id="GO:0005874">
    <property type="term" value="C:microtubule"/>
    <property type="evidence" value="ECO:0007669"/>
    <property type="project" value="UniProtKB-KW"/>
</dbReference>